<dbReference type="EMBL" id="JBHUOZ010000001">
    <property type="protein sequence ID" value="MFD2918732.1"/>
    <property type="molecule type" value="Genomic_DNA"/>
</dbReference>
<protein>
    <submittedName>
        <fullName evidence="2">NAD-dependent epimerase/dehydratase family protein</fullName>
    </submittedName>
</protein>
<evidence type="ECO:0000313" key="3">
    <source>
        <dbReference type="Proteomes" id="UP001597511"/>
    </source>
</evidence>
<feature type="domain" description="NAD-dependent epimerase/dehydratase" evidence="1">
    <location>
        <begin position="7"/>
        <end position="225"/>
    </location>
</feature>
<dbReference type="SUPFAM" id="SSF51735">
    <property type="entry name" value="NAD(P)-binding Rossmann-fold domains"/>
    <property type="match status" value="1"/>
</dbReference>
<sequence>MSNNNKVLVTGANGFLGSHIVRSLLQQGYTVRALVRPNANIKNLAGLAVDFFYGQIDKPGDVSKAVEGCTYVVHAASITSQFGITYEQYEQINITATRYVAEACLEHGIQKLVFISTAGAFNPGKKSDPGTELNGFTMFQSGSGYIITKYLAQQYILEQVERNKLPAVIINPAFILGPDDWQPSSGQLVLYGLRKKLLLYPPGGKSFVHVQDVCKAVINSLSLPQHGGCYLLAGDNLSYKEFFRLLTDTAGHKKLLLPVPGFALSVAGNIGSLIQTLFRRPMTFNRTMTFLMKLDNYYSGKKSERQLGIQYTPTRRILQDTIRWYQENGLI</sequence>
<comment type="caution">
    <text evidence="2">The sequence shown here is derived from an EMBL/GenBank/DDBJ whole genome shotgun (WGS) entry which is preliminary data.</text>
</comment>
<evidence type="ECO:0000259" key="1">
    <source>
        <dbReference type="Pfam" id="PF01370"/>
    </source>
</evidence>
<proteinExistence type="predicted"/>
<keyword evidence="3" id="KW-1185">Reference proteome</keyword>
<name>A0ABW6A1W3_9BACT</name>
<evidence type="ECO:0000313" key="2">
    <source>
        <dbReference type="EMBL" id="MFD2918732.1"/>
    </source>
</evidence>
<dbReference type="Gene3D" id="3.40.50.720">
    <property type="entry name" value="NAD(P)-binding Rossmann-like Domain"/>
    <property type="match status" value="1"/>
</dbReference>
<dbReference type="PANTHER" id="PTHR48079">
    <property type="entry name" value="PROTEIN YEEZ"/>
    <property type="match status" value="1"/>
</dbReference>
<dbReference type="InterPro" id="IPR051783">
    <property type="entry name" value="NAD(P)-dependent_oxidoreduct"/>
</dbReference>
<dbReference type="RefSeq" id="WP_386095210.1">
    <property type="nucleotide sequence ID" value="NZ_JBHUOZ010000001.1"/>
</dbReference>
<organism evidence="2 3">
    <name type="scientific">Terrimonas rubra</name>
    <dbReference type="NCBI Taxonomy" id="1035890"/>
    <lineage>
        <taxon>Bacteria</taxon>
        <taxon>Pseudomonadati</taxon>
        <taxon>Bacteroidota</taxon>
        <taxon>Chitinophagia</taxon>
        <taxon>Chitinophagales</taxon>
        <taxon>Chitinophagaceae</taxon>
        <taxon>Terrimonas</taxon>
    </lineage>
</organism>
<dbReference type="PANTHER" id="PTHR48079:SF6">
    <property type="entry name" value="NAD(P)-BINDING DOMAIN-CONTAINING PROTEIN-RELATED"/>
    <property type="match status" value="1"/>
</dbReference>
<dbReference type="Proteomes" id="UP001597511">
    <property type="component" value="Unassembled WGS sequence"/>
</dbReference>
<reference evidence="3" key="1">
    <citation type="journal article" date="2019" name="Int. J. Syst. Evol. Microbiol.">
        <title>The Global Catalogue of Microorganisms (GCM) 10K type strain sequencing project: providing services to taxonomists for standard genome sequencing and annotation.</title>
        <authorList>
            <consortium name="The Broad Institute Genomics Platform"/>
            <consortium name="The Broad Institute Genome Sequencing Center for Infectious Disease"/>
            <person name="Wu L."/>
            <person name="Ma J."/>
        </authorList>
    </citation>
    <scope>NUCLEOTIDE SEQUENCE [LARGE SCALE GENOMIC DNA]</scope>
    <source>
        <strain evidence="3">KCTC 23299</strain>
    </source>
</reference>
<gene>
    <name evidence="2" type="ORF">ACFS6H_03355</name>
</gene>
<dbReference type="InterPro" id="IPR001509">
    <property type="entry name" value="Epimerase_deHydtase"/>
</dbReference>
<dbReference type="Pfam" id="PF01370">
    <property type="entry name" value="Epimerase"/>
    <property type="match status" value="1"/>
</dbReference>
<dbReference type="InterPro" id="IPR036291">
    <property type="entry name" value="NAD(P)-bd_dom_sf"/>
</dbReference>
<accession>A0ABW6A1W3</accession>